<dbReference type="Proteomes" id="UP001139451">
    <property type="component" value="Unassembled WGS sequence"/>
</dbReference>
<organism evidence="2 3">
    <name type="scientific">Sphingomonas tagetis</name>
    <dbReference type="NCBI Taxonomy" id="2949092"/>
    <lineage>
        <taxon>Bacteria</taxon>
        <taxon>Pseudomonadati</taxon>
        <taxon>Pseudomonadota</taxon>
        <taxon>Alphaproteobacteria</taxon>
        <taxon>Sphingomonadales</taxon>
        <taxon>Sphingomonadaceae</taxon>
        <taxon>Sphingomonas</taxon>
    </lineage>
</organism>
<sequence length="150" mass="16376">MRALVLLGALLVSTSALAQSTLKATTPDSAEAKSLPTFELFKIVPGKLDEFMEGVAVWDLVSIAGGQPKTQVYLLKSGRYDIYDVILYKEPRVPPTPAQEAAMAAKIKELGLPTGDAFVKKFLTQIRGRSILEMEGPIDGAEWMAKRRKP</sequence>
<feature type="signal peptide" evidence="1">
    <location>
        <begin position="1"/>
        <end position="18"/>
    </location>
</feature>
<evidence type="ECO:0000256" key="1">
    <source>
        <dbReference type="SAM" id="SignalP"/>
    </source>
</evidence>
<dbReference type="AlphaFoldDB" id="A0A9X2KM80"/>
<proteinExistence type="predicted"/>
<gene>
    <name evidence="2" type="ORF">M9978_12175</name>
</gene>
<feature type="chain" id="PRO_5040842448" evidence="1">
    <location>
        <begin position="19"/>
        <end position="150"/>
    </location>
</feature>
<evidence type="ECO:0000313" key="3">
    <source>
        <dbReference type="Proteomes" id="UP001139451"/>
    </source>
</evidence>
<name>A0A9X2KM80_9SPHN</name>
<protein>
    <submittedName>
        <fullName evidence="2">Uncharacterized protein</fullName>
    </submittedName>
</protein>
<comment type="caution">
    <text evidence="2">The sequence shown here is derived from an EMBL/GenBank/DDBJ whole genome shotgun (WGS) entry which is preliminary data.</text>
</comment>
<evidence type="ECO:0000313" key="2">
    <source>
        <dbReference type="EMBL" id="MCP3731186.1"/>
    </source>
</evidence>
<dbReference type="EMBL" id="JAMLDX010000008">
    <property type="protein sequence ID" value="MCP3731186.1"/>
    <property type="molecule type" value="Genomic_DNA"/>
</dbReference>
<keyword evidence="3" id="KW-1185">Reference proteome</keyword>
<reference evidence="2" key="1">
    <citation type="submission" date="2022-05" db="EMBL/GenBank/DDBJ databases">
        <title>Sphingomonas sp. strain MG17 Genome sequencing and assembly.</title>
        <authorList>
            <person name="Kim I."/>
        </authorList>
    </citation>
    <scope>NUCLEOTIDE SEQUENCE</scope>
    <source>
        <strain evidence="2">MG17</strain>
    </source>
</reference>
<dbReference type="RefSeq" id="WP_254293539.1">
    <property type="nucleotide sequence ID" value="NZ_JAMLDX010000008.1"/>
</dbReference>
<accession>A0A9X2KM80</accession>
<keyword evidence="1" id="KW-0732">Signal</keyword>